<name>A0A1Y6K6L0_9CHLR</name>
<dbReference type="RefSeq" id="WP_087861607.1">
    <property type="nucleotide sequence ID" value="NZ_LT859958.1"/>
</dbReference>
<dbReference type="Proteomes" id="UP000195514">
    <property type="component" value="Chromosome I"/>
</dbReference>
<evidence type="ECO:0000256" key="1">
    <source>
        <dbReference type="ARBA" id="ARBA00022679"/>
    </source>
</evidence>
<sequence>MVAPVFPAVTPHPHIRRFDLTRDLDPVADLIELCFPIHLDPDGKAYIDEMRKIAWEMRLMGRLVGFSDQYPAKNSGFVWEENGQIIGNLSLIPSTKGGRRVVVIANVAVHPDHRRRGIAHELTQRALQTLRQQGETEAWLQVRDDNPPAIQLYRRSGFSEQALRTTWRICPRDRSPWRNSHTPPCQVGRWYPRDWTTQQSWLDVAYPDDLRWQWPVDFRQFAPDLLQRTKTFLDDSYLKHWVVKVKSEFLGVITWQKTNTYANNLWLAFSIEKEAELLPCSLARVLQRLPQKHPLSIDYPQGRGAEQLSRLGFTEFRTLIWMVYRF</sequence>
<dbReference type="Gene3D" id="3.40.630.30">
    <property type="match status" value="1"/>
</dbReference>
<dbReference type="InterPro" id="IPR016181">
    <property type="entry name" value="Acyl_CoA_acyltransferase"/>
</dbReference>
<dbReference type="KEGG" id="abat:CFX1CAM_0615"/>
<dbReference type="CDD" id="cd04301">
    <property type="entry name" value="NAT_SF"/>
    <property type="match status" value="1"/>
</dbReference>
<organism evidence="4 5">
    <name type="scientific">Candidatus Brevifilum fermentans</name>
    <dbReference type="NCBI Taxonomy" id="1986204"/>
    <lineage>
        <taxon>Bacteria</taxon>
        <taxon>Bacillati</taxon>
        <taxon>Chloroflexota</taxon>
        <taxon>Anaerolineae</taxon>
        <taxon>Anaerolineales</taxon>
        <taxon>Anaerolineaceae</taxon>
        <taxon>Candidatus Brevifilum</taxon>
    </lineage>
</organism>
<accession>A0A1Y6K6L0</accession>
<dbReference type="PANTHER" id="PTHR43877">
    <property type="entry name" value="AMINOALKYLPHOSPHONATE N-ACETYLTRANSFERASE-RELATED-RELATED"/>
    <property type="match status" value="1"/>
</dbReference>
<dbReference type="Pfam" id="PF00583">
    <property type="entry name" value="Acetyltransf_1"/>
    <property type="match status" value="1"/>
</dbReference>
<reference evidence="5" key="1">
    <citation type="submission" date="2017-05" db="EMBL/GenBank/DDBJ databases">
        <authorList>
            <person name="Kirkegaard R."/>
            <person name="Mcilroy J S."/>
        </authorList>
    </citation>
    <scope>NUCLEOTIDE SEQUENCE [LARGE SCALE GENOMIC DNA]</scope>
</reference>
<evidence type="ECO:0000256" key="2">
    <source>
        <dbReference type="ARBA" id="ARBA00023315"/>
    </source>
</evidence>
<dbReference type="OrthoDB" id="155945at2"/>
<protein>
    <recommendedName>
        <fullName evidence="3">N-acetyltransferase domain-containing protein</fullName>
    </recommendedName>
</protein>
<dbReference type="InterPro" id="IPR000182">
    <property type="entry name" value="GNAT_dom"/>
</dbReference>
<keyword evidence="2" id="KW-0012">Acyltransferase</keyword>
<dbReference type="InterPro" id="IPR050832">
    <property type="entry name" value="Bact_Acetyltransf"/>
</dbReference>
<dbReference type="SUPFAM" id="SSF55729">
    <property type="entry name" value="Acyl-CoA N-acyltransferases (Nat)"/>
    <property type="match status" value="1"/>
</dbReference>
<gene>
    <name evidence="4" type="ORF">CFX1CAM_0615</name>
</gene>
<proteinExistence type="predicted"/>
<keyword evidence="5" id="KW-1185">Reference proteome</keyword>
<keyword evidence="1" id="KW-0808">Transferase</keyword>
<dbReference type="PROSITE" id="PS51186">
    <property type="entry name" value="GNAT"/>
    <property type="match status" value="1"/>
</dbReference>
<dbReference type="AlphaFoldDB" id="A0A1Y6K6L0"/>
<dbReference type="GO" id="GO:0016747">
    <property type="term" value="F:acyltransferase activity, transferring groups other than amino-acyl groups"/>
    <property type="evidence" value="ECO:0007669"/>
    <property type="project" value="InterPro"/>
</dbReference>
<evidence type="ECO:0000313" key="4">
    <source>
        <dbReference type="EMBL" id="SMX53680.1"/>
    </source>
</evidence>
<feature type="domain" description="N-acetyltransferase" evidence="3">
    <location>
        <begin position="13"/>
        <end position="184"/>
    </location>
</feature>
<dbReference type="EMBL" id="LT859958">
    <property type="protein sequence ID" value="SMX53680.1"/>
    <property type="molecule type" value="Genomic_DNA"/>
</dbReference>
<evidence type="ECO:0000259" key="3">
    <source>
        <dbReference type="PROSITE" id="PS51186"/>
    </source>
</evidence>
<evidence type="ECO:0000313" key="5">
    <source>
        <dbReference type="Proteomes" id="UP000195514"/>
    </source>
</evidence>